<accession>F4Q2Z4</accession>
<evidence type="ECO:0000256" key="6">
    <source>
        <dbReference type="SAM" id="MobiDB-lite"/>
    </source>
</evidence>
<feature type="region of interest" description="Disordered" evidence="6">
    <location>
        <begin position="848"/>
        <end position="926"/>
    </location>
</feature>
<evidence type="ECO:0000259" key="7">
    <source>
        <dbReference type="PROSITE" id="PS50102"/>
    </source>
</evidence>
<dbReference type="InterPro" id="IPR012677">
    <property type="entry name" value="Nucleotide-bd_a/b_plait_sf"/>
</dbReference>
<dbReference type="GO" id="GO:0003729">
    <property type="term" value="F:mRNA binding"/>
    <property type="evidence" value="ECO:0007669"/>
    <property type="project" value="TreeGrafter"/>
</dbReference>
<evidence type="ECO:0000256" key="4">
    <source>
        <dbReference type="ARBA" id="ARBA00023242"/>
    </source>
</evidence>
<feature type="compositionally biased region" description="Polar residues" evidence="6">
    <location>
        <begin position="875"/>
        <end position="888"/>
    </location>
</feature>
<proteinExistence type="predicted"/>
<keyword evidence="4" id="KW-0539">Nucleus</keyword>
<feature type="domain" description="RRM" evidence="7">
    <location>
        <begin position="8"/>
        <end position="87"/>
    </location>
</feature>
<evidence type="ECO:0000313" key="9">
    <source>
        <dbReference type="Proteomes" id="UP000007797"/>
    </source>
</evidence>
<feature type="domain" description="RRM" evidence="7">
    <location>
        <begin position="488"/>
        <end position="598"/>
    </location>
</feature>
<dbReference type="SUPFAM" id="SSF54928">
    <property type="entry name" value="RNA-binding domain, RBD"/>
    <property type="match status" value="2"/>
</dbReference>
<dbReference type="SMART" id="SM00360">
    <property type="entry name" value="RRM"/>
    <property type="match status" value="4"/>
</dbReference>
<evidence type="ECO:0000256" key="5">
    <source>
        <dbReference type="PROSITE-ProRule" id="PRU00176"/>
    </source>
</evidence>
<feature type="region of interest" description="Disordered" evidence="6">
    <location>
        <begin position="784"/>
        <end position="830"/>
    </location>
</feature>
<comment type="subcellular location">
    <subcellularLocation>
        <location evidence="1">Nucleus</location>
    </subcellularLocation>
</comment>
<feature type="compositionally biased region" description="Basic and acidic residues" evidence="6">
    <location>
        <begin position="848"/>
        <end position="857"/>
    </location>
</feature>
<feature type="domain" description="RRM" evidence="7">
    <location>
        <begin position="666"/>
        <end position="762"/>
    </location>
</feature>
<sequence>MNKEVAKKQIFVKNLPFAFSKDELDTYFSDVGPIKRSFLINRPGQNSSTTGEAFLWFALDGHAEKAVTEKNGTMLGGRKIIVQIAKPKIVERPTKATTTATETKKDGEEQTTTTGAVVEVKKEDKKAAAAAAASYVVEVKKETVVEEDPKEKRKRLAEEEKQRKVEAEQKKKVEMDNKRAVEIVIVVKDFVSDKNAICDLVKLPKSLIAKTFTIPFSNGAVRIICRDERACSSLLSAFAKTKYNNKKIICQRETQYLKHCEIILRNLSESVTMQRLEELFSVHGEILLIKMPTKLSATGTQVNKGFAFILYSSKSSAEKALKDVNSTDIQGRPCAIDWALPQSEYLQIVKKKEEELAKKDKMQDSDDESDDESDDDKPKGTVDFDSDEEDENNQKFGDSDDESSFKVGDSKMNVKGLKKMDVDSEDEEDENSEDDDDEEQDDDEDSDNSDDSDSDLDSDEEEKRKKDEEKKELEKKKQKNVKEINEGKTLFIRNLSFDTKEDRLREEFEKFGAIEFIKLVMDHATNRSTGKAFIKFTKKEYASAALDFAAIQTVYDTASDKNLKKKDRRKKDSLDMSALLQSGIVVDGRNLIVDAAVDHEKAGSLKDRRAPKLDKRNKNLLDIGRILPESEQGLEFTDKDWKMRDLADQENNHKFKVNPNYFVSPTRICIRNLPLEVGDKQLSRAIKQLLPESKTKVVLHTKIAVNKERITGSGKPRSLGFGFAEFTDHQSALKVVHGLNGKIDAFGKPDKGHRLFAQFSIEDARTVKKRTEFLQKIKKVNSDNKKKTRKLIKEQRDRDAAEGKEVDKTLSRGQKQREKRRKQRESGDYAAVEQAQLAKEHRELLRKKRELEKENREPVIPQHIIEKKRAKENSIKTNPKGDTTNSSFDDLAQKYVKRNYDDFSKSEQSQSLPSIKRDTKKKRWYE</sequence>
<dbReference type="Pfam" id="PF00076">
    <property type="entry name" value="RRM_1"/>
    <property type="match status" value="3"/>
</dbReference>
<dbReference type="InterPro" id="IPR051945">
    <property type="entry name" value="RRM_MRD1_RNA_proc_ribogen"/>
</dbReference>
<feature type="domain" description="RRM" evidence="7">
    <location>
        <begin position="260"/>
        <end position="341"/>
    </location>
</feature>
<name>F4Q2Z4_CACFS</name>
<gene>
    <name evidence="8" type="ORF">DFA_08554</name>
</gene>
<keyword evidence="3 5" id="KW-0694">RNA-binding</keyword>
<protein>
    <recommendedName>
        <fullName evidence="7">RRM domain-containing protein</fullName>
    </recommendedName>
</protein>
<feature type="region of interest" description="Disordered" evidence="6">
    <location>
        <begin position="94"/>
        <end position="113"/>
    </location>
</feature>
<dbReference type="EMBL" id="GL883021">
    <property type="protein sequence ID" value="EGG17558.1"/>
    <property type="molecule type" value="Genomic_DNA"/>
</dbReference>
<dbReference type="Gene3D" id="3.30.70.330">
    <property type="match status" value="4"/>
</dbReference>
<dbReference type="OMA" id="AGYVWDV"/>
<feature type="region of interest" description="Disordered" evidence="6">
    <location>
        <begin position="356"/>
        <end position="478"/>
    </location>
</feature>
<evidence type="ECO:0000313" key="8">
    <source>
        <dbReference type="EMBL" id="EGG17558.1"/>
    </source>
</evidence>
<feature type="region of interest" description="Disordered" evidence="6">
    <location>
        <begin position="147"/>
        <end position="170"/>
    </location>
</feature>
<organism evidence="8 9">
    <name type="scientific">Cavenderia fasciculata</name>
    <name type="common">Slime mold</name>
    <name type="synonym">Dictyostelium fasciculatum</name>
    <dbReference type="NCBI Taxonomy" id="261658"/>
    <lineage>
        <taxon>Eukaryota</taxon>
        <taxon>Amoebozoa</taxon>
        <taxon>Evosea</taxon>
        <taxon>Eumycetozoa</taxon>
        <taxon>Dictyostelia</taxon>
        <taxon>Acytosteliales</taxon>
        <taxon>Cavenderiaceae</taxon>
        <taxon>Cavenderia</taxon>
    </lineage>
</organism>
<dbReference type="GO" id="GO:0005634">
    <property type="term" value="C:nucleus"/>
    <property type="evidence" value="ECO:0007669"/>
    <property type="project" value="UniProtKB-SubCell"/>
</dbReference>
<dbReference type="STRING" id="1054147.F4Q2Z4"/>
<dbReference type="GeneID" id="14868745"/>
<evidence type="ECO:0000256" key="3">
    <source>
        <dbReference type="ARBA" id="ARBA00022884"/>
    </source>
</evidence>
<keyword evidence="2" id="KW-0677">Repeat</keyword>
<dbReference type="PROSITE" id="PS50102">
    <property type="entry name" value="RRM"/>
    <property type="match status" value="4"/>
</dbReference>
<dbReference type="InterPro" id="IPR000504">
    <property type="entry name" value="RRM_dom"/>
</dbReference>
<dbReference type="PANTHER" id="PTHR48039">
    <property type="entry name" value="RNA-BINDING MOTIF PROTEIN 14B"/>
    <property type="match status" value="1"/>
</dbReference>
<dbReference type="PANTHER" id="PTHR48039:SF5">
    <property type="entry name" value="RNA-BINDING PROTEIN 28"/>
    <property type="match status" value="1"/>
</dbReference>
<keyword evidence="9" id="KW-1185">Reference proteome</keyword>
<feature type="compositionally biased region" description="Acidic residues" evidence="6">
    <location>
        <begin position="365"/>
        <end position="375"/>
    </location>
</feature>
<dbReference type="AlphaFoldDB" id="F4Q2Z4"/>
<dbReference type="InterPro" id="IPR035979">
    <property type="entry name" value="RBD_domain_sf"/>
</dbReference>
<feature type="compositionally biased region" description="Basic and acidic residues" evidence="6">
    <location>
        <begin position="461"/>
        <end position="478"/>
    </location>
</feature>
<dbReference type="Proteomes" id="UP000007797">
    <property type="component" value="Unassembled WGS sequence"/>
</dbReference>
<dbReference type="OrthoDB" id="3945418at2759"/>
<evidence type="ECO:0000256" key="1">
    <source>
        <dbReference type="ARBA" id="ARBA00004123"/>
    </source>
</evidence>
<dbReference type="RefSeq" id="XP_004356042.1">
    <property type="nucleotide sequence ID" value="XM_004355989.1"/>
</dbReference>
<reference evidence="9" key="1">
    <citation type="journal article" date="2011" name="Genome Res.">
        <title>Phylogeny-wide analysis of social amoeba genomes highlights ancient origins for complex intercellular communication.</title>
        <authorList>
            <person name="Heidel A.J."/>
            <person name="Lawal H.M."/>
            <person name="Felder M."/>
            <person name="Schilde C."/>
            <person name="Helps N.R."/>
            <person name="Tunggal B."/>
            <person name="Rivero F."/>
            <person name="John U."/>
            <person name="Schleicher M."/>
            <person name="Eichinger L."/>
            <person name="Platzer M."/>
            <person name="Noegel A.A."/>
            <person name="Schaap P."/>
            <person name="Gloeckner G."/>
        </authorList>
    </citation>
    <scope>NUCLEOTIDE SEQUENCE [LARGE SCALE GENOMIC DNA]</scope>
    <source>
        <strain evidence="9">SH3</strain>
    </source>
</reference>
<feature type="compositionally biased region" description="Basic and acidic residues" evidence="6">
    <location>
        <begin position="784"/>
        <end position="810"/>
    </location>
</feature>
<dbReference type="KEGG" id="dfa:DFA_08554"/>
<feature type="compositionally biased region" description="Acidic residues" evidence="6">
    <location>
        <begin position="423"/>
        <end position="460"/>
    </location>
</feature>
<evidence type="ECO:0000256" key="2">
    <source>
        <dbReference type="ARBA" id="ARBA00022737"/>
    </source>
</evidence>
<feature type="compositionally biased region" description="Basic and acidic residues" evidence="6">
    <location>
        <begin position="864"/>
        <end position="874"/>
    </location>
</feature>